<evidence type="ECO:0000256" key="5">
    <source>
        <dbReference type="ARBA" id="ARBA00022771"/>
    </source>
</evidence>
<evidence type="ECO:0000256" key="3">
    <source>
        <dbReference type="ARBA" id="ARBA00022723"/>
    </source>
</evidence>
<dbReference type="STRING" id="947166.A0A1D1VZ77"/>
<dbReference type="EMBL" id="BDGG01000010">
    <property type="protein sequence ID" value="GAV03919.1"/>
    <property type="molecule type" value="Genomic_DNA"/>
</dbReference>
<dbReference type="Pfam" id="PF02176">
    <property type="entry name" value="zf-TRAF"/>
    <property type="match status" value="2"/>
</dbReference>
<name>A0A1D1VZ77_RAMVA</name>
<keyword evidence="3 7" id="KW-0479">Metal-binding</keyword>
<dbReference type="PROSITE" id="PS50144">
    <property type="entry name" value="MATH"/>
    <property type="match status" value="1"/>
</dbReference>
<dbReference type="OrthoDB" id="5574452at2759"/>
<accession>A0A1D1VZ77</accession>
<feature type="zinc finger region" description="TRAF-type" evidence="7">
    <location>
        <begin position="31"/>
        <end position="83"/>
    </location>
</feature>
<dbReference type="GO" id="GO:0007165">
    <property type="term" value="P:signal transduction"/>
    <property type="evidence" value="ECO:0007669"/>
    <property type="project" value="InterPro"/>
</dbReference>
<dbReference type="GO" id="GO:0042981">
    <property type="term" value="P:regulation of apoptotic process"/>
    <property type="evidence" value="ECO:0007669"/>
    <property type="project" value="InterPro"/>
</dbReference>
<dbReference type="SUPFAM" id="SSF49599">
    <property type="entry name" value="TRAF domain-like"/>
    <property type="match status" value="3"/>
</dbReference>
<gene>
    <name evidence="10" type="primary">RvY_14283-1</name>
    <name evidence="10" type="synonym">RvY_14283.1</name>
    <name evidence="10" type="ORF">RvY_14283</name>
</gene>
<dbReference type="GO" id="GO:0031625">
    <property type="term" value="F:ubiquitin protein ligase binding"/>
    <property type="evidence" value="ECO:0007669"/>
    <property type="project" value="TreeGrafter"/>
</dbReference>
<dbReference type="Proteomes" id="UP000186922">
    <property type="component" value="Unassembled WGS sequence"/>
</dbReference>
<keyword evidence="6 7" id="KW-0862">Zinc</keyword>
<dbReference type="InterPro" id="IPR049342">
    <property type="entry name" value="TRAF1-6_MATH_dom"/>
</dbReference>
<dbReference type="PANTHER" id="PTHR10131">
    <property type="entry name" value="TNF RECEPTOR ASSOCIATED FACTOR"/>
    <property type="match status" value="1"/>
</dbReference>
<evidence type="ECO:0000313" key="10">
    <source>
        <dbReference type="EMBL" id="GAV03919.1"/>
    </source>
</evidence>
<dbReference type="GO" id="GO:0005164">
    <property type="term" value="F:tumor necrosis factor receptor binding"/>
    <property type="evidence" value="ECO:0007669"/>
    <property type="project" value="TreeGrafter"/>
</dbReference>
<dbReference type="PIRSF" id="PIRSF015614">
    <property type="entry name" value="TRAF"/>
    <property type="match status" value="1"/>
</dbReference>
<feature type="domain" description="TRAF-type" evidence="9">
    <location>
        <begin position="86"/>
        <end position="133"/>
    </location>
</feature>
<evidence type="ECO:0000256" key="1">
    <source>
        <dbReference type="ARBA" id="ARBA00004496"/>
    </source>
</evidence>
<evidence type="ECO:0000259" key="9">
    <source>
        <dbReference type="PROSITE" id="PS50145"/>
    </source>
</evidence>
<keyword evidence="2" id="KW-0963">Cytoplasm</keyword>
<dbReference type="GO" id="GO:0008270">
    <property type="term" value="F:zinc ion binding"/>
    <property type="evidence" value="ECO:0007669"/>
    <property type="project" value="UniProtKB-KW"/>
</dbReference>
<dbReference type="Gene3D" id="3.30.40.10">
    <property type="entry name" value="Zinc/RING finger domain, C3HC4 (zinc finger)"/>
    <property type="match status" value="3"/>
</dbReference>
<organism evidence="10 11">
    <name type="scientific">Ramazzottius varieornatus</name>
    <name type="common">Water bear</name>
    <name type="synonym">Tardigrade</name>
    <dbReference type="NCBI Taxonomy" id="947166"/>
    <lineage>
        <taxon>Eukaryota</taxon>
        <taxon>Metazoa</taxon>
        <taxon>Ecdysozoa</taxon>
        <taxon>Tardigrada</taxon>
        <taxon>Eutardigrada</taxon>
        <taxon>Parachela</taxon>
        <taxon>Hypsibioidea</taxon>
        <taxon>Ramazzottiidae</taxon>
        <taxon>Ramazzottius</taxon>
    </lineage>
</organism>
<keyword evidence="11" id="KW-1185">Reference proteome</keyword>
<keyword evidence="5 7" id="KW-0863">Zinc-finger</keyword>
<evidence type="ECO:0000259" key="8">
    <source>
        <dbReference type="PROSITE" id="PS50144"/>
    </source>
</evidence>
<evidence type="ECO:0000256" key="4">
    <source>
        <dbReference type="ARBA" id="ARBA00022737"/>
    </source>
</evidence>
<dbReference type="FunFam" id="3.30.40.10:FF:000121">
    <property type="entry name" value="TNF receptor-associated factor"/>
    <property type="match status" value="1"/>
</dbReference>
<evidence type="ECO:0000256" key="6">
    <source>
        <dbReference type="ARBA" id="ARBA00022833"/>
    </source>
</evidence>
<evidence type="ECO:0008006" key="12">
    <source>
        <dbReference type="Google" id="ProtNLM"/>
    </source>
</evidence>
<dbReference type="PROSITE" id="PS50145">
    <property type="entry name" value="ZF_TRAF"/>
    <property type="match status" value="2"/>
</dbReference>
<dbReference type="InterPro" id="IPR002083">
    <property type="entry name" value="MATH/TRAF_dom"/>
</dbReference>
<dbReference type="Pfam" id="PF21355">
    <property type="entry name" value="TRAF-mep_MATH"/>
    <property type="match status" value="1"/>
</dbReference>
<feature type="domain" description="MATH" evidence="8">
    <location>
        <begin position="183"/>
        <end position="332"/>
    </location>
</feature>
<dbReference type="GO" id="GO:0043122">
    <property type="term" value="P:regulation of canonical NF-kappaB signal transduction"/>
    <property type="evidence" value="ECO:0007669"/>
    <property type="project" value="TreeGrafter"/>
</dbReference>
<dbReference type="InterPro" id="IPR008974">
    <property type="entry name" value="TRAF-like"/>
</dbReference>
<evidence type="ECO:0000313" key="11">
    <source>
        <dbReference type="Proteomes" id="UP000186922"/>
    </source>
</evidence>
<sequence length="340" mass="38644">MAQHILFSCPKRKLPCPHCSDLFASELLDDHSNRCPKELLYCEKKCGEQLQRHLLPNHEMNECPKRVLPCPYNCGRDFGYDTLPGHLPNCPKYPLLCPNSCSMTNLSRNDLPAHLAEGCASSVLSCPLKELGCHFKGPSLKMDQHLAKTQMNHFQLLMEAYTKQKTHIQILSSAVNHLQASHDGVLLWKISNFSVKFDEAKAKDGCELQSPVFYSAKYGYKLQATLFLNGNGEGEGKYLSMYIKLLAGEYDALLSWPFRLPIGFTLLDQSPDLEKRVHVKEFFIPDPSCKLFHRPLKSCRMLGFGHAKFVSHDLLRKRNYIREDVIFIKVKASNINEKSG</sequence>
<dbReference type="FunFam" id="2.60.210.10:FF:000007">
    <property type="entry name" value="TNF receptor-associated factor"/>
    <property type="match status" value="1"/>
</dbReference>
<reference evidence="10 11" key="1">
    <citation type="journal article" date="2016" name="Nat. Commun.">
        <title>Extremotolerant tardigrade genome and improved radiotolerance of human cultured cells by tardigrade-unique protein.</title>
        <authorList>
            <person name="Hashimoto T."/>
            <person name="Horikawa D.D."/>
            <person name="Saito Y."/>
            <person name="Kuwahara H."/>
            <person name="Kozuka-Hata H."/>
            <person name="Shin-I T."/>
            <person name="Minakuchi Y."/>
            <person name="Ohishi K."/>
            <person name="Motoyama A."/>
            <person name="Aizu T."/>
            <person name="Enomoto A."/>
            <person name="Kondo K."/>
            <person name="Tanaka S."/>
            <person name="Hara Y."/>
            <person name="Koshikawa S."/>
            <person name="Sagara H."/>
            <person name="Miura T."/>
            <person name="Yokobori S."/>
            <person name="Miyagawa K."/>
            <person name="Suzuki Y."/>
            <person name="Kubo T."/>
            <person name="Oyama M."/>
            <person name="Kohara Y."/>
            <person name="Fujiyama A."/>
            <person name="Arakawa K."/>
            <person name="Katayama T."/>
            <person name="Toyoda A."/>
            <person name="Kunieda T."/>
        </authorList>
    </citation>
    <scope>NUCLEOTIDE SEQUENCE [LARGE SCALE GENOMIC DNA]</scope>
    <source>
        <strain evidence="10 11">YOKOZUNA-1</strain>
    </source>
</reference>
<evidence type="ECO:0000256" key="2">
    <source>
        <dbReference type="ARBA" id="ARBA00022490"/>
    </source>
</evidence>
<proteinExistence type="predicted"/>
<dbReference type="PANTHER" id="PTHR10131:SF94">
    <property type="entry name" value="TNF RECEPTOR-ASSOCIATED FACTOR 4"/>
    <property type="match status" value="1"/>
</dbReference>
<feature type="zinc finger region" description="TRAF-type" evidence="7">
    <location>
        <begin position="86"/>
        <end position="133"/>
    </location>
</feature>
<comment type="subcellular location">
    <subcellularLocation>
        <location evidence="1">Cytoplasm</location>
    </subcellularLocation>
</comment>
<dbReference type="InterPro" id="IPR001293">
    <property type="entry name" value="Znf_TRAF"/>
</dbReference>
<dbReference type="InterPro" id="IPR012227">
    <property type="entry name" value="TNF_rcpt-assoc_TRAF_met"/>
</dbReference>
<protein>
    <recommendedName>
        <fullName evidence="12">TRAF-type domain-containing protein</fullName>
    </recommendedName>
</protein>
<evidence type="ECO:0000256" key="7">
    <source>
        <dbReference type="PROSITE-ProRule" id="PRU00207"/>
    </source>
</evidence>
<feature type="domain" description="TRAF-type" evidence="9">
    <location>
        <begin position="31"/>
        <end position="83"/>
    </location>
</feature>
<dbReference type="AlphaFoldDB" id="A0A1D1VZ77"/>
<dbReference type="Gene3D" id="2.60.210.10">
    <property type="entry name" value="Apoptosis, Tumor Necrosis Factor Receptor Associated Protein 2, Chain A"/>
    <property type="match status" value="1"/>
</dbReference>
<keyword evidence="4" id="KW-0677">Repeat</keyword>
<dbReference type="SMART" id="SM00061">
    <property type="entry name" value="MATH"/>
    <property type="match status" value="1"/>
</dbReference>
<comment type="caution">
    <text evidence="10">The sequence shown here is derived from an EMBL/GenBank/DDBJ whole genome shotgun (WGS) entry which is preliminary data.</text>
</comment>
<dbReference type="InterPro" id="IPR013083">
    <property type="entry name" value="Znf_RING/FYVE/PHD"/>
</dbReference>
<dbReference type="GO" id="GO:0005737">
    <property type="term" value="C:cytoplasm"/>
    <property type="evidence" value="ECO:0007669"/>
    <property type="project" value="UniProtKB-SubCell"/>
</dbReference>